<dbReference type="Proteomes" id="UP001139981">
    <property type="component" value="Unassembled WGS sequence"/>
</dbReference>
<dbReference type="EMBL" id="JANBVB010001080">
    <property type="protein sequence ID" value="KAJ2891146.1"/>
    <property type="molecule type" value="Genomic_DNA"/>
</dbReference>
<reference evidence="1" key="1">
    <citation type="submission" date="2022-07" db="EMBL/GenBank/DDBJ databases">
        <title>Phylogenomic reconstructions and comparative analyses of Kickxellomycotina fungi.</title>
        <authorList>
            <person name="Reynolds N.K."/>
            <person name="Stajich J.E."/>
            <person name="Barry K."/>
            <person name="Grigoriev I.V."/>
            <person name="Crous P."/>
            <person name="Smith M.E."/>
        </authorList>
    </citation>
    <scope>NUCLEOTIDE SEQUENCE</scope>
    <source>
        <strain evidence="1">CBS 190363</strain>
    </source>
</reference>
<accession>A0ACC1M0L6</accession>
<protein>
    <submittedName>
        <fullName evidence="1">Uncharacterized protein</fullName>
    </submittedName>
</protein>
<sequence>ESGEEIRRLREENQRLREENRELIQEAADSAEDDGGALEDALAHYAGLLRGIGEARRADKEQWRAERGSLRDRVRGLELRLAQVGIGRDHVAQLLALTDDARKHMVGEARALYVELEDAAGMAYSRMDAADELAADLARTLVLDDDSGGDVSEAVGAEARRTFVDTVALAAEARVASAVALAAVSELRLMRVQGHVVEAVAEISAKHKLRVGDMERETDAVRQLLRDRDARVRELELDLANRPSTETNDDASSPLHEQVAALQLQLRAMEDMVDDHEAFAEASARKANDMETRCVRSRATLEEYEVNMRAHVEAIDRLRRQLVEVESDRAIMAENADFRSAWLKDNYAQAYRGLMAALQESGDRHAASLGQRIKYVHALKSQILVLKQELAECTRDRDRFGHHVRLLKSELDAYREVGEDDAKEIRERSRLPAVALRTRSRKTGVKGLYDYSGEE</sequence>
<gene>
    <name evidence="1" type="ORF">IWW38_003745</name>
</gene>
<name>A0ACC1M0L6_9FUNG</name>
<evidence type="ECO:0000313" key="1">
    <source>
        <dbReference type="EMBL" id="KAJ2891146.1"/>
    </source>
</evidence>
<keyword evidence="2" id="KW-1185">Reference proteome</keyword>
<comment type="caution">
    <text evidence="1">The sequence shown here is derived from an EMBL/GenBank/DDBJ whole genome shotgun (WGS) entry which is preliminary data.</text>
</comment>
<evidence type="ECO:0000313" key="2">
    <source>
        <dbReference type="Proteomes" id="UP001139981"/>
    </source>
</evidence>
<organism evidence="1 2">
    <name type="scientific">Coemansia aciculifera</name>
    <dbReference type="NCBI Taxonomy" id="417176"/>
    <lineage>
        <taxon>Eukaryota</taxon>
        <taxon>Fungi</taxon>
        <taxon>Fungi incertae sedis</taxon>
        <taxon>Zoopagomycota</taxon>
        <taxon>Kickxellomycotina</taxon>
        <taxon>Kickxellomycetes</taxon>
        <taxon>Kickxellales</taxon>
        <taxon>Kickxellaceae</taxon>
        <taxon>Coemansia</taxon>
    </lineage>
</organism>
<feature type="non-terminal residue" evidence="1">
    <location>
        <position position="1"/>
    </location>
</feature>
<proteinExistence type="predicted"/>